<gene>
    <name evidence="1" type="ORF">LCGC14_1654300</name>
</gene>
<comment type="caution">
    <text evidence="1">The sequence shown here is derived from an EMBL/GenBank/DDBJ whole genome shotgun (WGS) entry which is preliminary data.</text>
</comment>
<accession>A0A0F9HWQ9</accession>
<protein>
    <recommendedName>
        <fullName evidence="2">CpXC domain-containing protein</fullName>
    </recommendedName>
</protein>
<reference evidence="1" key="1">
    <citation type="journal article" date="2015" name="Nature">
        <title>Complex archaea that bridge the gap between prokaryotes and eukaryotes.</title>
        <authorList>
            <person name="Spang A."/>
            <person name="Saw J.H."/>
            <person name="Jorgensen S.L."/>
            <person name="Zaremba-Niedzwiedzka K."/>
            <person name="Martijn J."/>
            <person name="Lind A.E."/>
            <person name="van Eijk R."/>
            <person name="Schleper C."/>
            <person name="Guy L."/>
            <person name="Ettema T.J."/>
        </authorList>
    </citation>
    <scope>NUCLEOTIDE SEQUENCE</scope>
</reference>
<organism evidence="1">
    <name type="scientific">marine sediment metagenome</name>
    <dbReference type="NCBI Taxonomy" id="412755"/>
    <lineage>
        <taxon>unclassified sequences</taxon>
        <taxon>metagenomes</taxon>
        <taxon>ecological metagenomes</taxon>
    </lineage>
</organism>
<sequence length="288" mass="33065">MANNKSPVHLVGPTIGPNKIPIAELEFLKCPLCESSIFSKAFKIGKAGKLHPLNETGQDQVFFFDIMNTIRCSICGERISQGAPEGAGQKKGGRVMKLNIPDKEWVLFKSVLQEGRDYVKSRHFKEIKENLNDHITFNDIDALIWNPKLCPWIVKEGGVMAREQNWYWGMARDWAADSAEIKWERVYQAFKARSEAEENKFGQLCKDRRYCPAVDDSCEFYNKDKVCTHPGDKPPEPECNHKIGYLPMFDENNEIVFVYKSEGINFYKPFKSCPDCGKRLKDGLRQDR</sequence>
<dbReference type="AlphaFoldDB" id="A0A0F9HWQ9"/>
<evidence type="ECO:0000313" key="1">
    <source>
        <dbReference type="EMBL" id="KKM19577.1"/>
    </source>
</evidence>
<proteinExistence type="predicted"/>
<evidence type="ECO:0008006" key="2">
    <source>
        <dbReference type="Google" id="ProtNLM"/>
    </source>
</evidence>
<dbReference type="EMBL" id="LAZR01013955">
    <property type="protein sequence ID" value="KKM19577.1"/>
    <property type="molecule type" value="Genomic_DNA"/>
</dbReference>
<name>A0A0F9HWQ9_9ZZZZ</name>